<reference evidence="12 13" key="1">
    <citation type="journal article" date="2022" name="Front. Cell. Infect. Microbiol.">
        <title>The Genomes of Two Strains of Taenia crassiceps the Animal Model for the Study of Human Cysticercosis.</title>
        <authorList>
            <person name="Bobes R.J."/>
            <person name="Estrada K."/>
            <person name="Rios-Valencia D.G."/>
            <person name="Calderon-Gallegos A."/>
            <person name="de la Torre P."/>
            <person name="Carrero J.C."/>
            <person name="Sanchez-Flores A."/>
            <person name="Laclette J.P."/>
        </authorList>
    </citation>
    <scope>NUCLEOTIDE SEQUENCE [LARGE SCALE GENOMIC DNA]</scope>
    <source>
        <strain evidence="12">WFUcys</strain>
    </source>
</reference>
<evidence type="ECO:0000256" key="5">
    <source>
        <dbReference type="ARBA" id="ARBA00022741"/>
    </source>
</evidence>
<dbReference type="SUPFAM" id="SSF52540">
    <property type="entry name" value="P-loop containing nucleoside triphosphate hydrolases"/>
    <property type="match status" value="1"/>
</dbReference>
<feature type="region of interest" description="Disordered" evidence="9">
    <location>
        <begin position="96"/>
        <end position="120"/>
    </location>
</feature>
<dbReference type="InterPro" id="IPR003439">
    <property type="entry name" value="ABC_transporter-like_ATP-bd"/>
</dbReference>
<name>A0ABR4QK61_9CEST</name>
<feature type="compositionally biased region" description="Polar residues" evidence="9">
    <location>
        <begin position="324"/>
        <end position="335"/>
    </location>
</feature>
<evidence type="ECO:0000256" key="7">
    <source>
        <dbReference type="ARBA" id="ARBA00022989"/>
    </source>
</evidence>
<keyword evidence="5" id="KW-0547">Nucleotide-binding</keyword>
<dbReference type="Pfam" id="PF19055">
    <property type="entry name" value="ABC2_membrane_7"/>
    <property type="match status" value="1"/>
</dbReference>
<keyword evidence="8 10" id="KW-0472">Membrane</keyword>
<evidence type="ECO:0000313" key="12">
    <source>
        <dbReference type="EMBL" id="KAL5109942.1"/>
    </source>
</evidence>
<feature type="transmembrane region" description="Helical" evidence="10">
    <location>
        <begin position="784"/>
        <end position="806"/>
    </location>
</feature>
<feature type="compositionally biased region" description="Acidic residues" evidence="9">
    <location>
        <begin position="100"/>
        <end position="120"/>
    </location>
</feature>
<evidence type="ECO:0000256" key="10">
    <source>
        <dbReference type="SAM" id="Phobius"/>
    </source>
</evidence>
<feature type="transmembrane region" description="Helical" evidence="10">
    <location>
        <begin position="985"/>
        <end position="1005"/>
    </location>
</feature>
<dbReference type="SMART" id="SM00382">
    <property type="entry name" value="AAA"/>
    <property type="match status" value="1"/>
</dbReference>
<keyword evidence="7 10" id="KW-1133">Transmembrane helix</keyword>
<feature type="region of interest" description="Disordered" evidence="9">
    <location>
        <begin position="1"/>
        <end position="33"/>
    </location>
</feature>
<dbReference type="InterPro" id="IPR027417">
    <property type="entry name" value="P-loop_NTPase"/>
</dbReference>
<dbReference type="Pfam" id="PF00005">
    <property type="entry name" value="ABC_tran"/>
    <property type="match status" value="1"/>
</dbReference>
<comment type="subcellular location">
    <subcellularLocation>
        <location evidence="1">Membrane</location>
        <topology evidence="1">Multi-pass membrane protein</topology>
    </subcellularLocation>
</comment>
<evidence type="ECO:0000256" key="8">
    <source>
        <dbReference type="ARBA" id="ARBA00023136"/>
    </source>
</evidence>
<dbReference type="Gene3D" id="3.40.50.300">
    <property type="entry name" value="P-loop containing nucleotide triphosphate hydrolases"/>
    <property type="match status" value="1"/>
</dbReference>
<feature type="transmembrane region" description="Helical" evidence="10">
    <location>
        <begin position="863"/>
        <end position="884"/>
    </location>
</feature>
<dbReference type="EMBL" id="JAKROA010000002">
    <property type="protein sequence ID" value="KAL5109942.1"/>
    <property type="molecule type" value="Genomic_DNA"/>
</dbReference>
<feature type="region of interest" description="Disordered" evidence="9">
    <location>
        <begin position="315"/>
        <end position="364"/>
    </location>
</feature>
<evidence type="ECO:0000256" key="3">
    <source>
        <dbReference type="ARBA" id="ARBA00022448"/>
    </source>
</evidence>
<dbReference type="InterPro" id="IPR013525">
    <property type="entry name" value="ABC2_TM"/>
</dbReference>
<evidence type="ECO:0000313" key="13">
    <source>
        <dbReference type="Proteomes" id="UP001651158"/>
    </source>
</evidence>
<feature type="transmembrane region" description="Helical" evidence="10">
    <location>
        <begin position="752"/>
        <end position="772"/>
    </location>
</feature>
<dbReference type="Pfam" id="PF01061">
    <property type="entry name" value="ABC2_membrane"/>
    <property type="match status" value="1"/>
</dbReference>
<dbReference type="CDD" id="cd03213">
    <property type="entry name" value="ABCG_EPDR"/>
    <property type="match status" value="1"/>
</dbReference>
<gene>
    <name evidence="12" type="ORF">TcWFU_002399</name>
</gene>
<dbReference type="PROSITE" id="PS50893">
    <property type="entry name" value="ABC_TRANSPORTER_2"/>
    <property type="match status" value="1"/>
</dbReference>
<dbReference type="Proteomes" id="UP001651158">
    <property type="component" value="Unassembled WGS sequence"/>
</dbReference>
<dbReference type="PANTHER" id="PTHR48041">
    <property type="entry name" value="ABC TRANSPORTER G FAMILY MEMBER 28"/>
    <property type="match status" value="1"/>
</dbReference>
<evidence type="ECO:0000256" key="6">
    <source>
        <dbReference type="ARBA" id="ARBA00022840"/>
    </source>
</evidence>
<evidence type="ECO:0000259" key="11">
    <source>
        <dbReference type="PROSITE" id="PS50893"/>
    </source>
</evidence>
<feature type="transmembrane region" description="Helical" evidence="10">
    <location>
        <begin position="896"/>
        <end position="915"/>
    </location>
</feature>
<dbReference type="InterPro" id="IPR050352">
    <property type="entry name" value="ABCG_transporters"/>
</dbReference>
<comment type="similarity">
    <text evidence="2">Belongs to the ABC transporter superfamily. ABCG family. Eye pigment precursor importer (TC 3.A.1.204) subfamily.</text>
</comment>
<dbReference type="InterPro" id="IPR003593">
    <property type="entry name" value="AAA+_ATPase"/>
</dbReference>
<evidence type="ECO:0000256" key="9">
    <source>
        <dbReference type="SAM" id="MobiDB-lite"/>
    </source>
</evidence>
<keyword evidence="6 12" id="KW-0067">ATP-binding</keyword>
<comment type="caution">
    <text evidence="12">The sequence shown here is derived from an EMBL/GenBank/DDBJ whole genome shotgun (WGS) entry which is preliminary data.</text>
</comment>
<feature type="transmembrane region" description="Helical" evidence="10">
    <location>
        <begin position="827"/>
        <end position="851"/>
    </location>
</feature>
<feature type="domain" description="ABC transporter" evidence="11">
    <location>
        <begin position="383"/>
        <end position="630"/>
    </location>
</feature>
<dbReference type="GO" id="GO:0005524">
    <property type="term" value="F:ATP binding"/>
    <property type="evidence" value="ECO:0007669"/>
    <property type="project" value="UniProtKB-KW"/>
</dbReference>
<sequence>MKLPHTTDIRLTPCPRPREPLPTITGGHVIPDLTSRLRPPTLFSIGTPYSHSDYSSPDTSVTLARRHGFLTLGPRYLRENHCLLVDGAALGKASLRQVSEVEEEEDDEDEEEEEEKTGEEEMVLKVDVHDKAEDNGSRDHHLAAHSFSVINNLREKRNILHRPISLMLPHARKVINWATRPQPASSVPYINFSAFFDEELFDGAANGCPGTNDRLSHKPAHGSARSPDRNFAVNSLVEDLLASPKVSGRLALGVPIPEDNSSCSAISRGRDGFRTSSTRSMALVNPFQPSTNRANGPSLLESQILSSRASLAALPRDSRRGPWGSQTSFPVTTPTEPDPLRQLSSAAGISSGDRGVSRGGGGDASITGVSVVSSRSMIQGSVITFCDVEYVVPVKKMPCSKAVKKVVLDGVSGIMRPGLNAIMGPTGCGKSSLLDVLAGRKDPQFLTGEVLIDGRSQPNNFKCVSGYVVQDDVLMGTLTVRETLYLAAMLRRRQGHTKAETNEKINEILDELGLTKIADNKIGTELIRGISGGERKRTSIGMEIIADPSVLFLDEPTTGLDAFTAGSVIQTLKSLSRRGRTIILSIHQPKYSIYKLFDSLTLMSNGKIIYHGLARKAPMHYFSKLGYFCEDHNNPPDFFLDILHGEVKALDPGGNSCDPEGLQEGDEYDVQSDDSHERMRVVSERLVNTWMESPECRNTRNEVLAVQNHSTSGTGCSKVSGHIGYPASFPLQMLILCWRTFISLVRDPQASIVQTLVYLFFAVSMGVVYFGLDTSLESGIQNRSGLFFFATLQVVFVNIGSIELFLKERAIFVHEHSSGYYRVSAYFLAKLICDVFPTKALPVFFFMPITYWMVGLVPKVGNFFFFELILTLGTISASAAAMAVSASVTLFSIANVIISILFVFMMVFGGFLINLNSMSPWLSWLRYLSIFHYTFGGLLVNELAELEFCPSSNRTQENFNDTRECQPGRLYLDDLGYASRTAWDMWSNVVGLAGIAIVCFILCYCRLCRINTFK</sequence>
<dbReference type="PANTHER" id="PTHR48041:SF116">
    <property type="entry name" value="PROTEIN BROWN"/>
    <property type="match status" value="1"/>
</dbReference>
<accession>A0ABR4QK61</accession>
<proteinExistence type="inferred from homology"/>
<keyword evidence="3" id="KW-0813">Transport</keyword>
<protein>
    <submittedName>
        <fullName evidence="12">Broad substrate specificity ATP-binding cassette transporter ABCG2</fullName>
    </submittedName>
</protein>
<keyword evidence="4 10" id="KW-0812">Transmembrane</keyword>
<evidence type="ECO:0000256" key="4">
    <source>
        <dbReference type="ARBA" id="ARBA00022692"/>
    </source>
</evidence>
<evidence type="ECO:0000256" key="1">
    <source>
        <dbReference type="ARBA" id="ARBA00004141"/>
    </source>
</evidence>
<dbReference type="InterPro" id="IPR043926">
    <property type="entry name" value="ABCG_dom"/>
</dbReference>
<evidence type="ECO:0000256" key="2">
    <source>
        <dbReference type="ARBA" id="ARBA00005814"/>
    </source>
</evidence>
<organism evidence="12 13">
    <name type="scientific">Taenia crassiceps</name>
    <dbReference type="NCBI Taxonomy" id="6207"/>
    <lineage>
        <taxon>Eukaryota</taxon>
        <taxon>Metazoa</taxon>
        <taxon>Spiralia</taxon>
        <taxon>Lophotrochozoa</taxon>
        <taxon>Platyhelminthes</taxon>
        <taxon>Cestoda</taxon>
        <taxon>Eucestoda</taxon>
        <taxon>Cyclophyllidea</taxon>
        <taxon>Taeniidae</taxon>
        <taxon>Taenia</taxon>
    </lineage>
</organism>
<keyword evidence="13" id="KW-1185">Reference proteome</keyword>